<keyword evidence="3" id="KW-1185">Reference proteome</keyword>
<keyword evidence="1" id="KW-1133">Transmembrane helix</keyword>
<evidence type="ECO:0000256" key="1">
    <source>
        <dbReference type="SAM" id="Phobius"/>
    </source>
</evidence>
<dbReference type="Proteomes" id="UP000516117">
    <property type="component" value="Chromosome"/>
</dbReference>
<feature type="transmembrane region" description="Helical" evidence="1">
    <location>
        <begin position="179"/>
        <end position="201"/>
    </location>
</feature>
<dbReference type="KEGG" id="tdf:H9L22_12805"/>
<proteinExistence type="predicted"/>
<evidence type="ECO:0008006" key="4">
    <source>
        <dbReference type="Google" id="ProtNLM"/>
    </source>
</evidence>
<dbReference type="EMBL" id="CP060789">
    <property type="protein sequence ID" value="QNP55127.1"/>
    <property type="molecule type" value="Genomic_DNA"/>
</dbReference>
<dbReference type="AlphaFoldDB" id="A0A7H0H3L1"/>
<accession>A0A7H0H3L1</accession>
<keyword evidence="1" id="KW-0472">Membrane</keyword>
<evidence type="ECO:0000313" key="2">
    <source>
        <dbReference type="EMBL" id="QNP55127.1"/>
    </source>
</evidence>
<name>A0A7H0H3L1_9ACTN</name>
<reference evidence="2 3" key="1">
    <citation type="submission" date="2020-08" db="EMBL/GenBank/DDBJ databases">
        <title>Genome sequence of Tessaracoccus defluvii JCM 17540T.</title>
        <authorList>
            <person name="Hyun D.-W."/>
            <person name="Bae J.-W."/>
        </authorList>
    </citation>
    <scope>NUCLEOTIDE SEQUENCE [LARGE SCALE GENOMIC DNA]</scope>
    <source>
        <strain evidence="2 3">JCM 17540</strain>
    </source>
</reference>
<sequence length="210" mass="22774">MSEQSDVNTRRIDLWGAVLQLWAHKWVWLAVFAVVTALGATYALTRPTNTIATQWVHLTLADTESEADALQQTALLSPLALTYVEFASTPPYTDRFVEQHPELSTPEAVRGAVRVQLRNVTLMEFIATGEDAEQQATLARDLAASFVETLNETEDDHLVMRGTLHGDPMLAASSSNRSMLLGGSVFGAAALATAVVAVLAIRRRDGQPAS</sequence>
<protein>
    <recommendedName>
        <fullName evidence="4">Polysaccharide chain length determinant N-terminal domain-containing protein</fullName>
    </recommendedName>
</protein>
<feature type="transmembrane region" description="Helical" evidence="1">
    <location>
        <begin position="26"/>
        <end position="45"/>
    </location>
</feature>
<organism evidence="2 3">
    <name type="scientific">Tessaracoccus defluvii</name>
    <dbReference type="NCBI Taxonomy" id="1285901"/>
    <lineage>
        <taxon>Bacteria</taxon>
        <taxon>Bacillati</taxon>
        <taxon>Actinomycetota</taxon>
        <taxon>Actinomycetes</taxon>
        <taxon>Propionibacteriales</taxon>
        <taxon>Propionibacteriaceae</taxon>
        <taxon>Tessaracoccus</taxon>
    </lineage>
</organism>
<dbReference type="RefSeq" id="WP_187720263.1">
    <property type="nucleotide sequence ID" value="NZ_BAABBL010000007.1"/>
</dbReference>
<gene>
    <name evidence="2" type="ORF">H9L22_12805</name>
</gene>
<keyword evidence="1" id="KW-0812">Transmembrane</keyword>
<evidence type="ECO:0000313" key="3">
    <source>
        <dbReference type="Proteomes" id="UP000516117"/>
    </source>
</evidence>